<dbReference type="Gene3D" id="2.60.120.10">
    <property type="entry name" value="Jelly Rolls"/>
    <property type="match status" value="2"/>
</dbReference>
<evidence type="ECO:0000313" key="5">
    <source>
        <dbReference type="Proteomes" id="UP001152795"/>
    </source>
</evidence>
<dbReference type="Proteomes" id="UP001152795">
    <property type="component" value="Unassembled WGS sequence"/>
</dbReference>
<organism evidence="4 5">
    <name type="scientific">Paramuricea clavata</name>
    <name type="common">Red gorgonian</name>
    <name type="synonym">Violescent sea-whip</name>
    <dbReference type="NCBI Taxonomy" id="317549"/>
    <lineage>
        <taxon>Eukaryota</taxon>
        <taxon>Metazoa</taxon>
        <taxon>Cnidaria</taxon>
        <taxon>Anthozoa</taxon>
        <taxon>Octocorallia</taxon>
        <taxon>Malacalcyonacea</taxon>
        <taxon>Plexauridae</taxon>
        <taxon>Paramuricea</taxon>
    </lineage>
</organism>
<dbReference type="InterPro" id="IPR018490">
    <property type="entry name" value="cNMP-bd_dom_sf"/>
</dbReference>
<dbReference type="GO" id="GO:0005952">
    <property type="term" value="C:cAMP-dependent protein kinase complex"/>
    <property type="evidence" value="ECO:0007669"/>
    <property type="project" value="InterPro"/>
</dbReference>
<name>A0A6S7HZK4_PARCT</name>
<keyword evidence="2" id="KW-0547">Nucleotide-binding</keyword>
<protein>
    <submittedName>
        <fullName evidence="4">Uncharacterized protein</fullName>
    </submittedName>
</protein>
<dbReference type="InterPro" id="IPR014710">
    <property type="entry name" value="RmlC-like_jellyroll"/>
</dbReference>
<proteinExistence type="inferred from homology"/>
<dbReference type="OrthoDB" id="2021138at2759"/>
<comment type="caution">
    <text evidence="4">The sequence shown here is derived from an EMBL/GenBank/DDBJ whole genome shotgun (WGS) entry which is preliminary data.</text>
</comment>
<dbReference type="SUPFAM" id="SSF51206">
    <property type="entry name" value="cAMP-binding domain-like"/>
    <property type="match status" value="2"/>
</dbReference>
<dbReference type="InterPro" id="IPR000595">
    <property type="entry name" value="cNMP-bd_dom"/>
</dbReference>
<evidence type="ECO:0000313" key="4">
    <source>
        <dbReference type="EMBL" id="CAB3998257.1"/>
    </source>
</evidence>
<accession>A0A6S7HZK4</accession>
<dbReference type="GO" id="GO:0030552">
    <property type="term" value="F:cAMP binding"/>
    <property type="evidence" value="ECO:0007669"/>
    <property type="project" value="UniProtKB-KW"/>
</dbReference>
<dbReference type="GO" id="GO:0004862">
    <property type="term" value="F:cAMP-dependent protein kinase inhibitor activity"/>
    <property type="evidence" value="ECO:0007669"/>
    <property type="project" value="TreeGrafter"/>
</dbReference>
<dbReference type="InterPro" id="IPR050503">
    <property type="entry name" value="cAMP-dep_PK_reg_su-like"/>
</dbReference>
<evidence type="ECO:0000256" key="3">
    <source>
        <dbReference type="ARBA" id="ARBA00023149"/>
    </source>
</evidence>
<dbReference type="GO" id="GO:0034236">
    <property type="term" value="F:protein kinase A catalytic subunit binding"/>
    <property type="evidence" value="ECO:0007669"/>
    <property type="project" value="TreeGrafter"/>
</dbReference>
<evidence type="ECO:0000256" key="2">
    <source>
        <dbReference type="ARBA" id="ARBA00022566"/>
    </source>
</evidence>
<dbReference type="PANTHER" id="PTHR11635:SF152">
    <property type="entry name" value="CAMP-DEPENDENT PROTEIN KINASE TYPE I REGULATORY SUBUNIT-RELATED"/>
    <property type="match status" value="1"/>
</dbReference>
<dbReference type="CDD" id="cd00038">
    <property type="entry name" value="CAP_ED"/>
    <property type="match status" value="2"/>
</dbReference>
<dbReference type="SMART" id="SM00100">
    <property type="entry name" value="cNMP"/>
    <property type="match status" value="1"/>
</dbReference>
<evidence type="ECO:0000256" key="1">
    <source>
        <dbReference type="ARBA" id="ARBA00005753"/>
    </source>
</evidence>
<reference evidence="4" key="1">
    <citation type="submission" date="2020-04" db="EMBL/GenBank/DDBJ databases">
        <authorList>
            <person name="Alioto T."/>
            <person name="Alioto T."/>
            <person name="Gomez Garrido J."/>
        </authorList>
    </citation>
    <scope>NUCLEOTIDE SEQUENCE</scope>
    <source>
        <strain evidence="4">A484AB</strain>
    </source>
</reference>
<sequence length="373" mass="43116">MKTNYSKGTSWHDVENLLCQLEKSDQELERILPWFYEHVKCFKQVKEEAVKQVIRKSEYAPIKRDHVIVRQGEVGDCCYIILRGTVSVYAKRTEDSDYLAQDEPGVRTTIVKNHKERSKFGAEVSVLKSGDKFGDLCFYKSNNERNATVIADENLHLLVVDCRVYQVLLADKFLDMKDQLRFMEKSPLFKGYPYDYRVTLLEKMRARRLHYGSAIVRQGDLVKSITIICRGEALLKINPKKLSQQYKLDGDQRPLTVIQKRREILKRGYAAAEEILKRKNVTVATLGICELIGDIEFVLGRSQYHITAVANTEMLVMDMELNELQRLMAKRDGGVSEFLHSTVLCKLSSRADRCTKTGEQKHSILHTRRKNFK</sequence>
<keyword evidence="2" id="KW-0116">cAMP-binding</keyword>
<dbReference type="PROSITE" id="PS50042">
    <property type="entry name" value="CNMP_BINDING_3"/>
    <property type="match status" value="2"/>
</dbReference>
<dbReference type="EMBL" id="CACRXK020003311">
    <property type="protein sequence ID" value="CAB3998257.1"/>
    <property type="molecule type" value="Genomic_DNA"/>
</dbReference>
<keyword evidence="5" id="KW-1185">Reference proteome</keyword>
<comment type="similarity">
    <text evidence="1">Belongs to the cAMP-dependent kinase regulatory chain family.</text>
</comment>
<dbReference type="GO" id="GO:0005829">
    <property type="term" value="C:cytosol"/>
    <property type="evidence" value="ECO:0007669"/>
    <property type="project" value="TreeGrafter"/>
</dbReference>
<keyword evidence="3" id="KW-0114">cAMP</keyword>
<gene>
    <name evidence="4" type="ORF">PACLA_8A081369</name>
</gene>
<dbReference type="AlphaFoldDB" id="A0A6S7HZK4"/>
<dbReference type="PANTHER" id="PTHR11635">
    <property type="entry name" value="CAMP-DEPENDENT PROTEIN KINASE REGULATORY CHAIN"/>
    <property type="match status" value="1"/>
</dbReference>